<feature type="compositionally biased region" description="Basic and acidic residues" evidence="1">
    <location>
        <begin position="12"/>
        <end position="23"/>
    </location>
</feature>
<organism evidence="2 3">
    <name type="scientific">Reticulomyxa filosa</name>
    <dbReference type="NCBI Taxonomy" id="46433"/>
    <lineage>
        <taxon>Eukaryota</taxon>
        <taxon>Sar</taxon>
        <taxon>Rhizaria</taxon>
        <taxon>Retaria</taxon>
        <taxon>Foraminifera</taxon>
        <taxon>Monothalamids</taxon>
        <taxon>Reticulomyxidae</taxon>
        <taxon>Reticulomyxa</taxon>
    </lineage>
</organism>
<accession>X6M1D9</accession>
<comment type="caution">
    <text evidence="2">The sequence shown here is derived from an EMBL/GenBank/DDBJ whole genome shotgun (WGS) entry which is preliminary data.</text>
</comment>
<evidence type="ECO:0000313" key="2">
    <source>
        <dbReference type="EMBL" id="ETO07396.1"/>
    </source>
</evidence>
<dbReference type="EMBL" id="ASPP01026196">
    <property type="protein sequence ID" value="ETO07396.1"/>
    <property type="molecule type" value="Genomic_DNA"/>
</dbReference>
<protein>
    <submittedName>
        <fullName evidence="2">Uncharacterized protein</fullName>
    </submittedName>
</protein>
<name>X6M1D9_RETFI</name>
<dbReference type="Proteomes" id="UP000023152">
    <property type="component" value="Unassembled WGS sequence"/>
</dbReference>
<evidence type="ECO:0000313" key="3">
    <source>
        <dbReference type="Proteomes" id="UP000023152"/>
    </source>
</evidence>
<evidence type="ECO:0000256" key="1">
    <source>
        <dbReference type="SAM" id="MobiDB-lite"/>
    </source>
</evidence>
<gene>
    <name evidence="2" type="ORF">RFI_29996</name>
</gene>
<sequence>MHIIHKPKKKRVFDNEEERRDTVNGRNTGQTKRKDGKANGQIKWNIETNERPTRNGKKMSDERLEQSMAKSEFATMEELISIFKKNIQTSRRHNSNDLDIEEFGTLLSNLSIRISSKGDMLLFTEILDYHTKNYLDFYRKLIADINASIILRKHAKDYYQRKSIVTNETKRWNLFASKAEMLNKNQLKEGVQRLVVNLTNEENDFVFDPNKHIQVGPLLTLKELKNDVKDDIPVPLESVMRS</sequence>
<feature type="region of interest" description="Disordered" evidence="1">
    <location>
        <begin position="1"/>
        <end position="41"/>
    </location>
</feature>
<keyword evidence="3" id="KW-1185">Reference proteome</keyword>
<proteinExistence type="predicted"/>
<reference evidence="2 3" key="1">
    <citation type="journal article" date="2013" name="Curr. Biol.">
        <title>The Genome of the Foraminiferan Reticulomyxa filosa.</title>
        <authorList>
            <person name="Glockner G."/>
            <person name="Hulsmann N."/>
            <person name="Schleicher M."/>
            <person name="Noegel A.A."/>
            <person name="Eichinger L."/>
            <person name="Gallinger C."/>
            <person name="Pawlowski J."/>
            <person name="Sierra R."/>
            <person name="Euteneuer U."/>
            <person name="Pillet L."/>
            <person name="Moustafa A."/>
            <person name="Platzer M."/>
            <person name="Groth M."/>
            <person name="Szafranski K."/>
            <person name="Schliwa M."/>
        </authorList>
    </citation>
    <scope>NUCLEOTIDE SEQUENCE [LARGE SCALE GENOMIC DNA]</scope>
</reference>
<dbReference type="AlphaFoldDB" id="X6M1D9"/>
<feature type="compositionally biased region" description="Basic residues" evidence="1">
    <location>
        <begin position="1"/>
        <end position="11"/>
    </location>
</feature>